<sequence>MRCGTLPLADRCKDEFIIMLGLVAGKKQPVKPHAMHALLVPELPKLRDQGIEVDNWVLGCNGIARKCDDYKRIQGYLAPVLQPDMQQPGGPPVFMLCTNPRLRYTDAVLRCQAKAVERACTEALRARAQTLLGCNGRSPLIYALAHADASLIFMLPLGHLLLLGLVKGFWEKFGRSYRCVTKSAGTWTMEDRMMFCTCHERFLLRDNLMGDQFTEAWRSLCDASCFALRAVHPDDFAPAIHAGRHPDLCGAPAAVFPAGGAALAPLAHAQPASGNCASGAAAAAFHGLTNGARVLIDWLPRLARELHR</sequence>
<dbReference type="EMBL" id="JALJOU010000034">
    <property type="protein sequence ID" value="KAK9833976.1"/>
    <property type="molecule type" value="Genomic_DNA"/>
</dbReference>
<organism evidence="1 2">
    <name type="scientific">Elliptochloris bilobata</name>
    <dbReference type="NCBI Taxonomy" id="381761"/>
    <lineage>
        <taxon>Eukaryota</taxon>
        <taxon>Viridiplantae</taxon>
        <taxon>Chlorophyta</taxon>
        <taxon>core chlorophytes</taxon>
        <taxon>Trebouxiophyceae</taxon>
        <taxon>Trebouxiophyceae incertae sedis</taxon>
        <taxon>Elliptochloris clade</taxon>
        <taxon>Elliptochloris</taxon>
    </lineage>
</organism>
<protein>
    <submittedName>
        <fullName evidence="1">Uncharacterized protein</fullName>
    </submittedName>
</protein>
<proteinExistence type="predicted"/>
<evidence type="ECO:0000313" key="2">
    <source>
        <dbReference type="Proteomes" id="UP001445335"/>
    </source>
</evidence>
<name>A0AAW1RKC5_9CHLO</name>
<dbReference type="Proteomes" id="UP001445335">
    <property type="component" value="Unassembled WGS sequence"/>
</dbReference>
<comment type="caution">
    <text evidence="1">The sequence shown here is derived from an EMBL/GenBank/DDBJ whole genome shotgun (WGS) entry which is preliminary data.</text>
</comment>
<dbReference type="AlphaFoldDB" id="A0AAW1RKC5"/>
<reference evidence="1 2" key="1">
    <citation type="journal article" date="2024" name="Nat. Commun.">
        <title>Phylogenomics reveals the evolutionary origins of lichenization in chlorophyte algae.</title>
        <authorList>
            <person name="Puginier C."/>
            <person name="Libourel C."/>
            <person name="Otte J."/>
            <person name="Skaloud P."/>
            <person name="Haon M."/>
            <person name="Grisel S."/>
            <person name="Petersen M."/>
            <person name="Berrin J.G."/>
            <person name="Delaux P.M."/>
            <person name="Dal Grande F."/>
            <person name="Keller J."/>
        </authorList>
    </citation>
    <scope>NUCLEOTIDE SEQUENCE [LARGE SCALE GENOMIC DNA]</scope>
    <source>
        <strain evidence="1 2">SAG 245.80</strain>
    </source>
</reference>
<gene>
    <name evidence="1" type="ORF">WJX81_000174</name>
</gene>
<evidence type="ECO:0000313" key="1">
    <source>
        <dbReference type="EMBL" id="KAK9833976.1"/>
    </source>
</evidence>
<keyword evidence="2" id="KW-1185">Reference proteome</keyword>
<accession>A0AAW1RKC5</accession>